<dbReference type="InterPro" id="IPR023352">
    <property type="entry name" value="MAPEG-like_dom_sf"/>
</dbReference>
<dbReference type="Gene3D" id="1.20.120.550">
    <property type="entry name" value="Membrane associated eicosanoid/glutathione metabolism-like domain"/>
    <property type="match status" value="1"/>
</dbReference>
<reference evidence="6 7" key="1">
    <citation type="submission" date="2020-08" db="EMBL/GenBank/DDBJ databases">
        <title>Genomic Encyclopedia of Type Strains, Phase IV (KMG-IV): sequencing the most valuable type-strain genomes for metagenomic binning, comparative biology and taxonomic classification.</title>
        <authorList>
            <person name="Goeker M."/>
        </authorList>
    </citation>
    <scope>NUCLEOTIDE SEQUENCE [LARGE SCALE GENOMIC DNA]</scope>
    <source>
        <strain evidence="6 7">DSM 26438</strain>
    </source>
</reference>
<comment type="caution">
    <text evidence="6">The sequence shown here is derived from an EMBL/GenBank/DDBJ whole genome shotgun (WGS) entry which is preliminary data.</text>
</comment>
<feature type="transmembrane region" description="Helical" evidence="5">
    <location>
        <begin position="26"/>
        <end position="46"/>
    </location>
</feature>
<dbReference type="Proteomes" id="UP000565286">
    <property type="component" value="Unassembled WGS sequence"/>
</dbReference>
<evidence type="ECO:0000256" key="5">
    <source>
        <dbReference type="SAM" id="Phobius"/>
    </source>
</evidence>
<evidence type="ECO:0000313" key="7">
    <source>
        <dbReference type="Proteomes" id="UP000565286"/>
    </source>
</evidence>
<evidence type="ECO:0000313" key="6">
    <source>
        <dbReference type="EMBL" id="MBB3944883.1"/>
    </source>
</evidence>
<dbReference type="GO" id="GO:0016020">
    <property type="term" value="C:membrane"/>
    <property type="evidence" value="ECO:0007669"/>
    <property type="project" value="UniProtKB-SubCell"/>
</dbReference>
<dbReference type="AlphaFoldDB" id="A0A7W6G0G0"/>
<keyword evidence="4 5" id="KW-0472">Membrane</keyword>
<feature type="transmembrane region" description="Helical" evidence="5">
    <location>
        <begin position="104"/>
        <end position="123"/>
    </location>
</feature>
<proteinExistence type="predicted"/>
<feature type="transmembrane region" description="Helical" evidence="5">
    <location>
        <begin position="135"/>
        <end position="157"/>
    </location>
</feature>
<comment type="subcellular location">
    <subcellularLocation>
        <location evidence="1">Membrane</location>
    </subcellularLocation>
</comment>
<evidence type="ECO:0000256" key="3">
    <source>
        <dbReference type="ARBA" id="ARBA00022989"/>
    </source>
</evidence>
<dbReference type="InterPro" id="IPR001129">
    <property type="entry name" value="Membr-assoc_MAPEG"/>
</dbReference>
<organism evidence="6 7">
    <name type="scientific">Rhizobium skierniewicense</name>
    <dbReference type="NCBI Taxonomy" id="984260"/>
    <lineage>
        <taxon>Bacteria</taxon>
        <taxon>Pseudomonadati</taxon>
        <taxon>Pseudomonadota</taxon>
        <taxon>Alphaproteobacteria</taxon>
        <taxon>Hyphomicrobiales</taxon>
        <taxon>Rhizobiaceae</taxon>
        <taxon>Rhizobium/Agrobacterium group</taxon>
        <taxon>Rhizobium</taxon>
    </lineage>
</organism>
<evidence type="ECO:0000256" key="1">
    <source>
        <dbReference type="ARBA" id="ARBA00004370"/>
    </source>
</evidence>
<evidence type="ECO:0008006" key="8">
    <source>
        <dbReference type="Google" id="ProtNLM"/>
    </source>
</evidence>
<dbReference type="EMBL" id="JACIDV010000002">
    <property type="protein sequence ID" value="MBB3944883.1"/>
    <property type="molecule type" value="Genomic_DNA"/>
</dbReference>
<dbReference type="SUPFAM" id="SSF161084">
    <property type="entry name" value="MAPEG domain-like"/>
    <property type="match status" value="1"/>
</dbReference>
<evidence type="ECO:0000256" key="2">
    <source>
        <dbReference type="ARBA" id="ARBA00022692"/>
    </source>
</evidence>
<gene>
    <name evidence="6" type="ORF">GGQ73_000808</name>
</gene>
<dbReference type="Pfam" id="PF01124">
    <property type="entry name" value="MAPEG"/>
    <property type="match status" value="1"/>
</dbReference>
<accession>A0A7W6G0G0</accession>
<name>A0A7W6G0G0_9HYPH</name>
<keyword evidence="7" id="KW-1185">Reference proteome</keyword>
<evidence type="ECO:0000256" key="4">
    <source>
        <dbReference type="ARBA" id="ARBA00023136"/>
    </source>
</evidence>
<sequence>MTLSECWFGERFLLKRKQEMSPTTAMFWPMIAHAFLVFGLYVLLFIRRRKYTFISKEDFKRFRDTGEEAQQSRLVNKNIANQFEMPMLFHAACLLLYITDADNIATIFLAWIFVAGRYVHSYVHVTSNRLRYRGPAFVVSFAALVLMWGWLAVWLALE</sequence>
<keyword evidence="3 5" id="KW-1133">Transmembrane helix</keyword>
<protein>
    <recommendedName>
        <fullName evidence="8">MAPEG family protein</fullName>
    </recommendedName>
</protein>
<keyword evidence="2 5" id="KW-0812">Transmembrane</keyword>